<evidence type="ECO:0000313" key="3">
    <source>
        <dbReference type="Proteomes" id="UP001366166"/>
    </source>
</evidence>
<dbReference type="RefSeq" id="WP_338600877.1">
    <property type="nucleotide sequence ID" value="NZ_AP028679.1"/>
</dbReference>
<feature type="signal peptide" evidence="1">
    <location>
        <begin position="1"/>
        <end position="25"/>
    </location>
</feature>
<dbReference type="InterPro" id="IPR011256">
    <property type="entry name" value="Reg_factor_effector_dom_sf"/>
</dbReference>
<feature type="chain" id="PRO_5043717551" description="Heme-binding protein" evidence="1">
    <location>
        <begin position="26"/>
        <end position="217"/>
    </location>
</feature>
<name>A0AAU9F136_9BACT</name>
<dbReference type="InterPro" id="IPR006917">
    <property type="entry name" value="SOUL_heme-bd"/>
</dbReference>
<dbReference type="Pfam" id="PF04832">
    <property type="entry name" value="SOUL"/>
    <property type="match status" value="1"/>
</dbReference>
<keyword evidence="1" id="KW-0732">Signal</keyword>
<dbReference type="AlphaFoldDB" id="A0AAU9F136"/>
<dbReference type="KEGG" id="dmp:FAK_29190"/>
<keyword evidence="3" id="KW-1185">Reference proteome</keyword>
<reference evidence="3" key="1">
    <citation type="journal article" date="2023" name="Arch. Microbiol.">
        <title>Desulfoferula mesophilus gen. nov. sp. nov., a mesophilic sulfate-reducing bacterium isolated from a brackish lake sediment.</title>
        <authorList>
            <person name="Watanabe T."/>
            <person name="Yabe T."/>
            <person name="Tsuji J.M."/>
            <person name="Fukui M."/>
        </authorList>
    </citation>
    <scope>NUCLEOTIDE SEQUENCE [LARGE SCALE GENOMIC DNA]</scope>
    <source>
        <strain evidence="3">12FAK</strain>
    </source>
</reference>
<proteinExistence type="predicted"/>
<dbReference type="Proteomes" id="UP001366166">
    <property type="component" value="Chromosome"/>
</dbReference>
<dbReference type="PANTHER" id="PTHR11220:SF58">
    <property type="entry name" value="SOUL HEME-BINDING FAMILY PROTEIN"/>
    <property type="match status" value="1"/>
</dbReference>
<dbReference type="PROSITE" id="PS51257">
    <property type="entry name" value="PROKAR_LIPOPROTEIN"/>
    <property type="match status" value="1"/>
</dbReference>
<gene>
    <name evidence="2" type="ORF">FAK_29190</name>
</gene>
<accession>A0AAU9F136</accession>
<dbReference type="Gene3D" id="3.20.80.10">
    <property type="entry name" value="Regulatory factor, effector binding domain"/>
    <property type="match status" value="1"/>
</dbReference>
<organism evidence="2 3">
    <name type="scientific">Desulfoferula mesophila</name>
    <dbReference type="NCBI Taxonomy" id="3058419"/>
    <lineage>
        <taxon>Bacteria</taxon>
        <taxon>Pseudomonadati</taxon>
        <taxon>Thermodesulfobacteriota</taxon>
        <taxon>Desulfarculia</taxon>
        <taxon>Desulfarculales</taxon>
        <taxon>Desulfarculaceae</taxon>
        <taxon>Desulfoferula</taxon>
    </lineage>
</organism>
<sequence length="217" mass="24848">MSLYNKIKKTAIFAMLAIISTGCSVFGVHDYESPSYKVIQQDGDKEIRYYKPFIVAKTTVKGNFKEAQTAAFRILADYIFGNNIKKQKIAMTGPVVQKKDAQNEKIAMTGPVVQSGSGDEWVMTFMMPSTYDMEELPTPRDKRVSFDKIPARYVAVISYGWYGSLERNEDKAKELLDWLAKNTDFKVVSTPMYAGYDPPWTIPFFRHNEMMIELQKK</sequence>
<evidence type="ECO:0008006" key="4">
    <source>
        <dbReference type="Google" id="ProtNLM"/>
    </source>
</evidence>
<evidence type="ECO:0000256" key="1">
    <source>
        <dbReference type="SAM" id="SignalP"/>
    </source>
</evidence>
<dbReference type="SUPFAM" id="SSF55136">
    <property type="entry name" value="Probable bacterial effector-binding domain"/>
    <property type="match status" value="1"/>
</dbReference>
<dbReference type="PANTHER" id="PTHR11220">
    <property type="entry name" value="HEME-BINDING PROTEIN-RELATED"/>
    <property type="match status" value="1"/>
</dbReference>
<dbReference type="EMBL" id="AP028679">
    <property type="protein sequence ID" value="BEQ15853.1"/>
    <property type="molecule type" value="Genomic_DNA"/>
</dbReference>
<protein>
    <recommendedName>
        <fullName evidence="4">Heme-binding protein</fullName>
    </recommendedName>
</protein>
<evidence type="ECO:0000313" key="2">
    <source>
        <dbReference type="EMBL" id="BEQ15853.1"/>
    </source>
</evidence>